<dbReference type="InterPro" id="IPR044444">
    <property type="entry name" value="Ribosomal_mL44_DSRM_metazoa"/>
</dbReference>
<dbReference type="InterPro" id="IPR036389">
    <property type="entry name" value="RNase_III_sf"/>
</dbReference>
<dbReference type="PANTHER" id="PTHR11207:SF32">
    <property type="entry name" value="LARGE RIBOSOMAL SUBUNIT PROTEIN ML44"/>
    <property type="match status" value="1"/>
</dbReference>
<dbReference type="OrthoDB" id="67027at2759"/>
<keyword evidence="3 11" id="KW-0689">Ribosomal protein</keyword>
<dbReference type="Gene3D" id="3.30.160.20">
    <property type="match status" value="1"/>
</dbReference>
<dbReference type="PANTHER" id="PTHR11207">
    <property type="entry name" value="RIBONUCLEASE III"/>
    <property type="match status" value="1"/>
</dbReference>
<dbReference type="InterPro" id="IPR000999">
    <property type="entry name" value="RNase_III_dom"/>
</dbReference>
<dbReference type="GO" id="GO:0004525">
    <property type="term" value="F:ribonuclease III activity"/>
    <property type="evidence" value="ECO:0007669"/>
    <property type="project" value="InterPro"/>
</dbReference>
<gene>
    <name evidence="11" type="ORF">PCON_09381</name>
</gene>
<comment type="similarity">
    <text evidence="6">Belongs to the ribonuclease III family. Mitochondrion-specific ribosomal protein mL44 subfamily.</text>
</comment>
<accession>U4L8V1</accession>
<dbReference type="PROSITE" id="PS50137">
    <property type="entry name" value="DS_RBD"/>
    <property type="match status" value="1"/>
</dbReference>
<dbReference type="Gene3D" id="1.10.1520.10">
    <property type="entry name" value="Ribonuclease III domain"/>
    <property type="match status" value="1"/>
</dbReference>
<dbReference type="GO" id="GO:0006396">
    <property type="term" value="P:RNA processing"/>
    <property type="evidence" value="ECO:0007669"/>
    <property type="project" value="InterPro"/>
</dbReference>
<proteinExistence type="inferred from homology"/>
<dbReference type="InterPro" id="IPR044443">
    <property type="entry name" value="Ribosomal_mL44_DSRM_fung"/>
</dbReference>
<dbReference type="InterPro" id="IPR014720">
    <property type="entry name" value="dsRBD_dom"/>
</dbReference>
<evidence type="ECO:0000256" key="5">
    <source>
        <dbReference type="ARBA" id="ARBA00023274"/>
    </source>
</evidence>
<dbReference type="Proteomes" id="UP000018144">
    <property type="component" value="Unassembled WGS sequence"/>
</dbReference>
<dbReference type="GO" id="GO:0005840">
    <property type="term" value="C:ribosome"/>
    <property type="evidence" value="ECO:0007669"/>
    <property type="project" value="UniProtKB-KW"/>
</dbReference>
<dbReference type="Pfam" id="PF00636">
    <property type="entry name" value="Ribonuclease_3"/>
    <property type="match status" value="1"/>
</dbReference>
<evidence type="ECO:0000256" key="4">
    <source>
        <dbReference type="ARBA" id="ARBA00023128"/>
    </source>
</evidence>
<dbReference type="GO" id="GO:0003735">
    <property type="term" value="F:structural constituent of ribosome"/>
    <property type="evidence" value="ECO:0007669"/>
    <property type="project" value="TreeGrafter"/>
</dbReference>
<organism evidence="11 12">
    <name type="scientific">Pyronema omphalodes (strain CBS 100304)</name>
    <name type="common">Pyronema confluens</name>
    <dbReference type="NCBI Taxonomy" id="1076935"/>
    <lineage>
        <taxon>Eukaryota</taxon>
        <taxon>Fungi</taxon>
        <taxon>Dikarya</taxon>
        <taxon>Ascomycota</taxon>
        <taxon>Pezizomycotina</taxon>
        <taxon>Pezizomycetes</taxon>
        <taxon>Pezizales</taxon>
        <taxon>Pyronemataceae</taxon>
        <taxon>Pyronema</taxon>
    </lineage>
</organism>
<evidence type="ECO:0000256" key="6">
    <source>
        <dbReference type="ARBA" id="ARBA00024034"/>
    </source>
</evidence>
<dbReference type="Pfam" id="PF22892">
    <property type="entry name" value="DSRM_MRPL44"/>
    <property type="match status" value="1"/>
</dbReference>
<dbReference type="AlphaFoldDB" id="U4L8V1"/>
<keyword evidence="5" id="KW-0687">Ribonucleoprotein</keyword>
<evidence type="ECO:0000313" key="11">
    <source>
        <dbReference type="EMBL" id="CCX09788.1"/>
    </source>
</evidence>
<dbReference type="GO" id="GO:0005739">
    <property type="term" value="C:mitochondrion"/>
    <property type="evidence" value="ECO:0007669"/>
    <property type="project" value="TreeGrafter"/>
</dbReference>
<protein>
    <recommendedName>
        <fullName evidence="7">Large ribosomal subunit protein mL44</fullName>
    </recommendedName>
</protein>
<feature type="domain" description="DRBM" evidence="9">
    <location>
        <begin position="223"/>
        <end position="293"/>
    </location>
</feature>
<dbReference type="STRING" id="1076935.U4L8V1"/>
<evidence type="ECO:0000313" key="12">
    <source>
        <dbReference type="Proteomes" id="UP000018144"/>
    </source>
</evidence>
<evidence type="ECO:0000259" key="10">
    <source>
        <dbReference type="PROSITE" id="PS50142"/>
    </source>
</evidence>
<keyword evidence="12" id="KW-1185">Reference proteome</keyword>
<evidence type="ECO:0000256" key="3">
    <source>
        <dbReference type="ARBA" id="ARBA00022980"/>
    </source>
</evidence>
<evidence type="ECO:0000256" key="8">
    <source>
        <dbReference type="PROSITE-ProRule" id="PRU00266"/>
    </source>
</evidence>
<reference evidence="11 12" key="1">
    <citation type="journal article" date="2013" name="PLoS Genet.">
        <title>The genome and development-dependent transcriptomes of Pyronema confluens: a window into fungal evolution.</title>
        <authorList>
            <person name="Traeger S."/>
            <person name="Altegoer F."/>
            <person name="Freitag M."/>
            <person name="Gabaldon T."/>
            <person name="Kempken F."/>
            <person name="Kumar A."/>
            <person name="Marcet-Houben M."/>
            <person name="Poggeler S."/>
            <person name="Stajich J.E."/>
            <person name="Nowrousian M."/>
        </authorList>
    </citation>
    <scope>NUCLEOTIDE SEQUENCE [LARGE SCALE GENOMIC DNA]</scope>
    <source>
        <strain evidence="12">CBS 100304</strain>
        <tissue evidence="11">Vegetative mycelium</tissue>
    </source>
</reference>
<dbReference type="SUPFAM" id="SSF69065">
    <property type="entry name" value="RNase III domain-like"/>
    <property type="match status" value="1"/>
</dbReference>
<dbReference type="SMART" id="SM00535">
    <property type="entry name" value="RIBOc"/>
    <property type="match status" value="1"/>
</dbReference>
<comment type="subcellular location">
    <subcellularLocation>
        <location evidence="1">Mitochondrion</location>
    </subcellularLocation>
</comment>
<keyword evidence="2 8" id="KW-0694">RNA-binding</keyword>
<feature type="domain" description="RNase III" evidence="10">
    <location>
        <begin position="51"/>
        <end position="196"/>
    </location>
</feature>
<dbReference type="eggNOG" id="KOG3769">
    <property type="taxonomic scope" value="Eukaryota"/>
</dbReference>
<name>U4L8V1_PYROM</name>
<dbReference type="GO" id="GO:0003725">
    <property type="term" value="F:double-stranded RNA binding"/>
    <property type="evidence" value="ECO:0007669"/>
    <property type="project" value="InterPro"/>
</dbReference>
<dbReference type="OMA" id="KAWYLYE"/>
<evidence type="ECO:0000256" key="1">
    <source>
        <dbReference type="ARBA" id="ARBA00004173"/>
    </source>
</evidence>
<evidence type="ECO:0000256" key="7">
    <source>
        <dbReference type="ARBA" id="ARBA00035187"/>
    </source>
</evidence>
<dbReference type="SMART" id="SM00358">
    <property type="entry name" value="DSRM"/>
    <property type="match status" value="1"/>
</dbReference>
<dbReference type="SUPFAM" id="SSF54768">
    <property type="entry name" value="dsRNA-binding domain-like"/>
    <property type="match status" value="1"/>
</dbReference>
<evidence type="ECO:0000259" key="9">
    <source>
        <dbReference type="PROSITE" id="PS50137"/>
    </source>
</evidence>
<dbReference type="EMBL" id="HF935496">
    <property type="protein sequence ID" value="CCX09788.1"/>
    <property type="molecule type" value="Genomic_DNA"/>
</dbReference>
<keyword evidence="4" id="KW-0496">Mitochondrion</keyword>
<dbReference type="CDD" id="cd19873">
    <property type="entry name" value="DSRM_MRPL3_like"/>
    <property type="match status" value="1"/>
</dbReference>
<sequence length="322" mass="34973">MKTLRLASAVRGFSRRNTRFNSTIAVTSEPLAPTILSTIPPSRNPAASAKLPALHARLALHPSYPIQTLARALVDPTADKDARFTNQNLSTLGNTLTGYYASEFLLVTYPRLPTDVLYAAVGAFVGNKALAALGREWGIETAFSPAADVDAGLLQYKHLKPGMDPKLANRVGAATQEHAMAEAVRAIIAGVHVHEGQKAAKQFIRQHILSRKLEVEKMFDFSQPTRELSRLCAREGFEAPVARMHAETGRRSHHPVFVVGVYSGKKLMGEGHGGSLDEARIRAAVNALKGWYLYSPLEKELPSSAGKKGFKAQFIDVGEVIV</sequence>
<dbReference type="PROSITE" id="PS50142">
    <property type="entry name" value="RNASE_3_2"/>
    <property type="match status" value="1"/>
</dbReference>
<evidence type="ECO:0000256" key="2">
    <source>
        <dbReference type="ARBA" id="ARBA00022884"/>
    </source>
</evidence>